<name>A0ABS8VBB6_DATST</name>
<proteinExistence type="predicted"/>
<protein>
    <submittedName>
        <fullName evidence="2">Uncharacterized protein</fullName>
    </submittedName>
</protein>
<evidence type="ECO:0000256" key="1">
    <source>
        <dbReference type="SAM" id="MobiDB-lite"/>
    </source>
</evidence>
<dbReference type="Proteomes" id="UP000823775">
    <property type="component" value="Unassembled WGS sequence"/>
</dbReference>
<feature type="non-terminal residue" evidence="2">
    <location>
        <position position="64"/>
    </location>
</feature>
<comment type="caution">
    <text evidence="2">The sequence shown here is derived from an EMBL/GenBank/DDBJ whole genome shotgun (WGS) entry which is preliminary data.</text>
</comment>
<reference evidence="2 3" key="1">
    <citation type="journal article" date="2021" name="BMC Genomics">
        <title>Datura genome reveals duplications of psychoactive alkaloid biosynthetic genes and high mutation rate following tissue culture.</title>
        <authorList>
            <person name="Rajewski A."/>
            <person name="Carter-House D."/>
            <person name="Stajich J."/>
            <person name="Litt A."/>
        </authorList>
    </citation>
    <scope>NUCLEOTIDE SEQUENCE [LARGE SCALE GENOMIC DNA]</scope>
    <source>
        <strain evidence="2">AR-01</strain>
    </source>
</reference>
<evidence type="ECO:0000313" key="2">
    <source>
        <dbReference type="EMBL" id="MCD9643480.1"/>
    </source>
</evidence>
<gene>
    <name evidence="2" type="ORF">HAX54_030993</name>
</gene>
<dbReference type="EMBL" id="JACEIK010003895">
    <property type="protein sequence ID" value="MCD9643480.1"/>
    <property type="molecule type" value="Genomic_DNA"/>
</dbReference>
<accession>A0ABS8VBB6</accession>
<organism evidence="2 3">
    <name type="scientific">Datura stramonium</name>
    <name type="common">Jimsonweed</name>
    <name type="synonym">Common thornapple</name>
    <dbReference type="NCBI Taxonomy" id="4076"/>
    <lineage>
        <taxon>Eukaryota</taxon>
        <taxon>Viridiplantae</taxon>
        <taxon>Streptophyta</taxon>
        <taxon>Embryophyta</taxon>
        <taxon>Tracheophyta</taxon>
        <taxon>Spermatophyta</taxon>
        <taxon>Magnoliopsida</taxon>
        <taxon>eudicotyledons</taxon>
        <taxon>Gunneridae</taxon>
        <taxon>Pentapetalae</taxon>
        <taxon>asterids</taxon>
        <taxon>lamiids</taxon>
        <taxon>Solanales</taxon>
        <taxon>Solanaceae</taxon>
        <taxon>Solanoideae</taxon>
        <taxon>Datureae</taxon>
        <taxon>Datura</taxon>
    </lineage>
</organism>
<feature type="region of interest" description="Disordered" evidence="1">
    <location>
        <begin position="1"/>
        <end position="22"/>
    </location>
</feature>
<keyword evidence="3" id="KW-1185">Reference proteome</keyword>
<sequence>MMQPKALQDLSQGAKHRSSKCDKVSSGRGILECILEPFKRLTTKTQIVASETVPILNPAFGTAK</sequence>
<evidence type="ECO:0000313" key="3">
    <source>
        <dbReference type="Proteomes" id="UP000823775"/>
    </source>
</evidence>